<evidence type="ECO:0000313" key="4">
    <source>
        <dbReference type="Proteomes" id="UP000253868"/>
    </source>
</evidence>
<dbReference type="Pfam" id="PF07398">
    <property type="entry name" value="MDMPI_C"/>
    <property type="match status" value="1"/>
</dbReference>
<name>A0A345I1C1_9ACTN</name>
<keyword evidence="3" id="KW-0670">Pyruvate</keyword>
<evidence type="ECO:0000313" key="3">
    <source>
        <dbReference type="EMBL" id="AXG82745.1"/>
    </source>
</evidence>
<dbReference type="GO" id="GO:0016853">
    <property type="term" value="F:isomerase activity"/>
    <property type="evidence" value="ECO:0007669"/>
    <property type="project" value="UniProtKB-KW"/>
</dbReference>
<dbReference type="InterPro" id="IPR024344">
    <property type="entry name" value="MDMPI_metal-binding"/>
</dbReference>
<dbReference type="Pfam" id="PF11716">
    <property type="entry name" value="MDMPI_N"/>
    <property type="match status" value="1"/>
</dbReference>
<dbReference type="RefSeq" id="WP_114665281.1">
    <property type="nucleotide sequence ID" value="NZ_CP031194.1"/>
</dbReference>
<accession>A0A345I1C1</accession>
<proteinExistence type="predicted"/>
<gene>
    <name evidence="3" type="ORF">DVK44_19400</name>
</gene>
<dbReference type="KEGG" id="spad:DVK44_19400"/>
<evidence type="ECO:0000259" key="2">
    <source>
        <dbReference type="Pfam" id="PF11716"/>
    </source>
</evidence>
<keyword evidence="3" id="KW-0413">Isomerase</keyword>
<dbReference type="AlphaFoldDB" id="A0A345I1C1"/>
<dbReference type="Proteomes" id="UP000253868">
    <property type="component" value="Chromosome"/>
</dbReference>
<feature type="domain" description="MDMPI C-terminal" evidence="1">
    <location>
        <begin position="151"/>
        <end position="242"/>
    </location>
</feature>
<dbReference type="GO" id="GO:0005886">
    <property type="term" value="C:plasma membrane"/>
    <property type="evidence" value="ECO:0007669"/>
    <property type="project" value="TreeGrafter"/>
</dbReference>
<dbReference type="Gene3D" id="1.20.120.450">
    <property type="entry name" value="dinb family like domain"/>
    <property type="match status" value="1"/>
</dbReference>
<dbReference type="EMBL" id="CP031194">
    <property type="protein sequence ID" value="AXG82745.1"/>
    <property type="molecule type" value="Genomic_DNA"/>
</dbReference>
<protein>
    <submittedName>
        <fullName evidence="3">Maleylpyruvate isomerase family mycothiol-dependent enzyme</fullName>
    </submittedName>
</protein>
<dbReference type="OrthoDB" id="3671213at2"/>
<dbReference type="InterPro" id="IPR034660">
    <property type="entry name" value="DinB/YfiT-like"/>
</dbReference>
<organism evidence="3 4">
    <name type="scientific">Streptomyces paludis</name>
    <dbReference type="NCBI Taxonomy" id="2282738"/>
    <lineage>
        <taxon>Bacteria</taxon>
        <taxon>Bacillati</taxon>
        <taxon>Actinomycetota</taxon>
        <taxon>Actinomycetes</taxon>
        <taxon>Kitasatosporales</taxon>
        <taxon>Streptomycetaceae</taxon>
        <taxon>Streptomyces</taxon>
    </lineage>
</organism>
<dbReference type="PANTHER" id="PTHR40758:SF1">
    <property type="entry name" value="CONSERVED PROTEIN"/>
    <property type="match status" value="1"/>
</dbReference>
<dbReference type="SUPFAM" id="SSF109854">
    <property type="entry name" value="DinB/YfiT-like putative metalloenzymes"/>
    <property type="match status" value="1"/>
</dbReference>
<dbReference type="InterPro" id="IPR017517">
    <property type="entry name" value="Maleyloyr_isom"/>
</dbReference>
<dbReference type="NCBIfam" id="TIGR03083">
    <property type="entry name" value="maleylpyruvate isomerase family mycothiol-dependent enzyme"/>
    <property type="match status" value="1"/>
</dbReference>
<dbReference type="GO" id="GO:0046872">
    <property type="term" value="F:metal ion binding"/>
    <property type="evidence" value="ECO:0007669"/>
    <property type="project" value="InterPro"/>
</dbReference>
<dbReference type="PANTHER" id="PTHR40758">
    <property type="entry name" value="CONSERVED PROTEIN"/>
    <property type="match status" value="1"/>
</dbReference>
<dbReference type="InterPro" id="IPR010872">
    <property type="entry name" value="MDMPI_C-term_domain"/>
</dbReference>
<keyword evidence="4" id="KW-1185">Reference proteome</keyword>
<feature type="domain" description="Mycothiol-dependent maleylpyruvate isomerase metal-binding" evidence="2">
    <location>
        <begin position="11"/>
        <end position="137"/>
    </location>
</feature>
<sequence>MTETTVLLSLIEDRSAALRDAVATALDLDARVPGCPEWSLRQLVEHVGGVQRFWAAVVAAGPADQPPTKAVVGETDPAWNLLDWWGESTALLLSALLAADPRQGCWTWWGASGAPQTVAAVARHQVQEVAVHAYDAQEAASGRPRPIPGPVAVDGVDEFLTVVVGSSGPWPRRSARIVLCAEEGPSWTLGLTRSERSVVAPGVIEADTTAVVRGPASDLLLALYGRIPVDYLAVEGDRAAVAALMS</sequence>
<evidence type="ECO:0000259" key="1">
    <source>
        <dbReference type="Pfam" id="PF07398"/>
    </source>
</evidence>
<reference evidence="4" key="1">
    <citation type="submission" date="2018-07" db="EMBL/GenBank/DDBJ databases">
        <authorList>
            <person name="Zhao J."/>
        </authorList>
    </citation>
    <scope>NUCLEOTIDE SEQUENCE [LARGE SCALE GENOMIC DNA]</scope>
    <source>
        <strain evidence="4">GSSD-12</strain>
    </source>
</reference>